<evidence type="ECO:0000313" key="2">
    <source>
        <dbReference type="EMBL" id="KIK02197.1"/>
    </source>
</evidence>
<protein>
    <submittedName>
        <fullName evidence="2">Uncharacterized protein</fullName>
    </submittedName>
</protein>
<evidence type="ECO:0000313" key="3">
    <source>
        <dbReference type="Proteomes" id="UP000054477"/>
    </source>
</evidence>
<reference evidence="2 3" key="1">
    <citation type="submission" date="2014-04" db="EMBL/GenBank/DDBJ databases">
        <authorList>
            <consortium name="DOE Joint Genome Institute"/>
            <person name="Kuo A."/>
            <person name="Kohler A."/>
            <person name="Nagy L.G."/>
            <person name="Floudas D."/>
            <person name="Copeland A."/>
            <person name="Barry K.W."/>
            <person name="Cichocki N."/>
            <person name="Veneault-Fourrey C."/>
            <person name="LaButti K."/>
            <person name="Lindquist E.A."/>
            <person name="Lipzen A."/>
            <person name="Lundell T."/>
            <person name="Morin E."/>
            <person name="Murat C."/>
            <person name="Sun H."/>
            <person name="Tunlid A."/>
            <person name="Henrissat B."/>
            <person name="Grigoriev I.V."/>
            <person name="Hibbett D.S."/>
            <person name="Martin F."/>
            <person name="Nordberg H.P."/>
            <person name="Cantor M.N."/>
            <person name="Hua S.X."/>
        </authorList>
    </citation>
    <scope>NUCLEOTIDE SEQUENCE [LARGE SCALE GENOMIC DNA]</scope>
    <source>
        <strain evidence="2 3">LaAM-08-1</strain>
    </source>
</reference>
<keyword evidence="3" id="KW-1185">Reference proteome</keyword>
<proteinExistence type="predicted"/>
<feature type="region of interest" description="Disordered" evidence="1">
    <location>
        <begin position="65"/>
        <end position="85"/>
    </location>
</feature>
<evidence type="ECO:0000256" key="1">
    <source>
        <dbReference type="SAM" id="MobiDB-lite"/>
    </source>
</evidence>
<name>A0A0C9XX09_9AGAR</name>
<sequence length="85" mass="9369">MLTSQTSYLNLGYGLYEVGVPAVLIYQLFCVSEIPGFVASPLKHEQKIQFSKYIDVGHLHAKPMSQSSTSLDVRGDFGGPRPPRV</sequence>
<dbReference type="EMBL" id="KN838596">
    <property type="protein sequence ID" value="KIK02197.1"/>
    <property type="molecule type" value="Genomic_DNA"/>
</dbReference>
<dbReference type="Proteomes" id="UP000054477">
    <property type="component" value="Unassembled WGS sequence"/>
</dbReference>
<accession>A0A0C9XX09</accession>
<dbReference type="HOGENOM" id="CLU_2512991_0_0_1"/>
<reference evidence="3" key="2">
    <citation type="submission" date="2015-01" db="EMBL/GenBank/DDBJ databases">
        <title>Evolutionary Origins and Diversification of the Mycorrhizal Mutualists.</title>
        <authorList>
            <consortium name="DOE Joint Genome Institute"/>
            <consortium name="Mycorrhizal Genomics Consortium"/>
            <person name="Kohler A."/>
            <person name="Kuo A."/>
            <person name="Nagy L.G."/>
            <person name="Floudas D."/>
            <person name="Copeland A."/>
            <person name="Barry K.W."/>
            <person name="Cichocki N."/>
            <person name="Veneault-Fourrey C."/>
            <person name="LaButti K."/>
            <person name="Lindquist E.A."/>
            <person name="Lipzen A."/>
            <person name="Lundell T."/>
            <person name="Morin E."/>
            <person name="Murat C."/>
            <person name="Riley R."/>
            <person name="Ohm R."/>
            <person name="Sun H."/>
            <person name="Tunlid A."/>
            <person name="Henrissat B."/>
            <person name="Grigoriev I.V."/>
            <person name="Hibbett D.S."/>
            <person name="Martin F."/>
        </authorList>
    </citation>
    <scope>NUCLEOTIDE SEQUENCE [LARGE SCALE GENOMIC DNA]</scope>
    <source>
        <strain evidence="3">LaAM-08-1</strain>
    </source>
</reference>
<organism evidence="2 3">
    <name type="scientific">Laccaria amethystina LaAM-08-1</name>
    <dbReference type="NCBI Taxonomy" id="1095629"/>
    <lineage>
        <taxon>Eukaryota</taxon>
        <taxon>Fungi</taxon>
        <taxon>Dikarya</taxon>
        <taxon>Basidiomycota</taxon>
        <taxon>Agaricomycotina</taxon>
        <taxon>Agaricomycetes</taxon>
        <taxon>Agaricomycetidae</taxon>
        <taxon>Agaricales</taxon>
        <taxon>Agaricineae</taxon>
        <taxon>Hydnangiaceae</taxon>
        <taxon>Laccaria</taxon>
    </lineage>
</organism>
<gene>
    <name evidence="2" type="ORF">K443DRAFT_677837</name>
</gene>
<dbReference type="AlphaFoldDB" id="A0A0C9XX09"/>